<protein>
    <submittedName>
        <fullName evidence="2">Uncharacterized protein</fullName>
    </submittedName>
</protein>
<feature type="compositionally biased region" description="Basic and acidic residues" evidence="1">
    <location>
        <begin position="1"/>
        <end position="38"/>
    </location>
</feature>
<evidence type="ECO:0000256" key="1">
    <source>
        <dbReference type="SAM" id="MobiDB-lite"/>
    </source>
</evidence>
<proteinExistence type="predicted"/>
<dbReference type="AlphaFoldDB" id="A0A1W7CZK8"/>
<sequence>MGMADQFRDKAHEFQERAKDAMGNKDGSKRGEGKKGRAGEQGSVTDRAKQTGRKAMDEAKQRRDQAGGEGRGRD</sequence>
<feature type="compositionally biased region" description="Basic and acidic residues" evidence="1">
    <location>
        <begin position="46"/>
        <end position="74"/>
    </location>
</feature>
<reference evidence="2 3" key="1">
    <citation type="submission" date="2017-05" db="EMBL/GenBank/DDBJ databases">
        <title>Complete genome sequence of Streptomyces sp. SCSIO 03032 revealed the diverse biosynthetic pathways for its bioactive secondary metabolites.</title>
        <authorList>
            <person name="Ma L."/>
            <person name="Zhu Y."/>
            <person name="Zhang W."/>
            <person name="Zhang G."/>
            <person name="Tian X."/>
            <person name="Zhang S."/>
            <person name="Zhang C."/>
        </authorList>
    </citation>
    <scope>NUCLEOTIDE SEQUENCE [LARGE SCALE GENOMIC DNA]</scope>
    <source>
        <strain evidence="2 3">SCSIO 03032</strain>
    </source>
</reference>
<feature type="region of interest" description="Disordered" evidence="1">
    <location>
        <begin position="1"/>
        <end position="74"/>
    </location>
</feature>
<gene>
    <name evidence="2" type="ORF">CAG99_16535</name>
</gene>
<accession>A0A1W7CZK8</accession>
<evidence type="ECO:0000313" key="3">
    <source>
        <dbReference type="Proteomes" id="UP000194218"/>
    </source>
</evidence>
<keyword evidence="3" id="KW-1185">Reference proteome</keyword>
<dbReference type="EMBL" id="CP021121">
    <property type="protein sequence ID" value="ARQ70234.1"/>
    <property type="molecule type" value="Genomic_DNA"/>
</dbReference>
<evidence type="ECO:0000313" key="2">
    <source>
        <dbReference type="EMBL" id="ARQ70234.1"/>
    </source>
</evidence>
<dbReference type="Proteomes" id="UP000194218">
    <property type="component" value="Chromosome"/>
</dbReference>
<dbReference type="KEGG" id="smao:CAG99_16535"/>
<name>A0A1W7CZK8_9ACTN</name>
<organism evidence="2 3">
    <name type="scientific">Streptomyces marincola</name>
    <dbReference type="NCBI Taxonomy" id="2878388"/>
    <lineage>
        <taxon>Bacteria</taxon>
        <taxon>Bacillati</taxon>
        <taxon>Actinomycetota</taxon>
        <taxon>Actinomycetes</taxon>
        <taxon>Kitasatosporales</taxon>
        <taxon>Streptomycetaceae</taxon>
        <taxon>Streptomyces</taxon>
    </lineage>
</organism>